<protein>
    <submittedName>
        <fullName evidence="5">1-acyl-sn-glycerol-3-phosphate acyltransferase</fullName>
    </submittedName>
</protein>
<dbReference type="KEGG" id="huw:FPZ11_19095"/>
<accession>A0A5B8MA06</accession>
<name>A0A5B8MA06_9MICO</name>
<dbReference type="AlphaFoldDB" id="A0A5B8MA06"/>
<keyword evidence="2 5" id="KW-0012">Acyltransferase</keyword>
<gene>
    <name evidence="5" type="ORF">FPZ11_19095</name>
</gene>
<dbReference type="EMBL" id="CP042305">
    <property type="protein sequence ID" value="QDZ17024.1"/>
    <property type="molecule type" value="Genomic_DNA"/>
</dbReference>
<keyword evidence="1 5" id="KW-0808">Transferase</keyword>
<evidence type="ECO:0000313" key="5">
    <source>
        <dbReference type="EMBL" id="QDZ17024.1"/>
    </source>
</evidence>
<dbReference type="PANTHER" id="PTHR10434:SF11">
    <property type="entry name" value="1-ACYL-SN-GLYCEROL-3-PHOSPHATE ACYLTRANSFERASE"/>
    <property type="match status" value="1"/>
</dbReference>
<dbReference type="Proteomes" id="UP000320216">
    <property type="component" value="Chromosome"/>
</dbReference>
<dbReference type="InterPro" id="IPR002123">
    <property type="entry name" value="Plipid/glycerol_acylTrfase"/>
</dbReference>
<keyword evidence="6" id="KW-1185">Reference proteome</keyword>
<evidence type="ECO:0000313" key="6">
    <source>
        <dbReference type="Proteomes" id="UP000320216"/>
    </source>
</evidence>
<dbReference type="PANTHER" id="PTHR10434">
    <property type="entry name" value="1-ACYL-SN-GLYCEROL-3-PHOSPHATE ACYLTRANSFERASE"/>
    <property type="match status" value="1"/>
</dbReference>
<evidence type="ECO:0000256" key="2">
    <source>
        <dbReference type="ARBA" id="ARBA00023315"/>
    </source>
</evidence>
<dbReference type="CDD" id="cd07989">
    <property type="entry name" value="LPLAT_AGPAT-like"/>
    <property type="match status" value="1"/>
</dbReference>
<proteinExistence type="predicted"/>
<keyword evidence="3" id="KW-0812">Transmembrane</keyword>
<keyword evidence="3" id="KW-0472">Membrane</keyword>
<feature type="domain" description="Phospholipid/glycerol acyltransferase" evidence="4">
    <location>
        <begin position="48"/>
        <end position="167"/>
    </location>
</feature>
<dbReference type="SUPFAM" id="SSF69593">
    <property type="entry name" value="Glycerol-3-phosphate (1)-acyltransferase"/>
    <property type="match status" value="1"/>
</dbReference>
<organism evidence="5 6">
    <name type="scientific">Humibacter ginsenosidimutans</name>
    <dbReference type="NCBI Taxonomy" id="2599293"/>
    <lineage>
        <taxon>Bacteria</taxon>
        <taxon>Bacillati</taxon>
        <taxon>Actinomycetota</taxon>
        <taxon>Actinomycetes</taxon>
        <taxon>Micrococcales</taxon>
        <taxon>Microbacteriaceae</taxon>
        <taxon>Humibacter</taxon>
    </lineage>
</organism>
<evidence type="ECO:0000259" key="4">
    <source>
        <dbReference type="SMART" id="SM00563"/>
    </source>
</evidence>
<dbReference type="GO" id="GO:0003841">
    <property type="term" value="F:1-acylglycerol-3-phosphate O-acyltransferase activity"/>
    <property type="evidence" value="ECO:0007669"/>
    <property type="project" value="TreeGrafter"/>
</dbReference>
<sequence length="238" mass="25336">MAMEHSAGERPRLGFLYGFGRFVVAPVARVLYRPKVIGRHNVPREGAVILASNHLSFIDSVVIPVVAPRPVQFLAKSHYFEGRGISGWIKRTFFGAIGAVGVRRGAGRDSQHALELSRSILEAGNAFALYPEGTRSLDGRLYRGRTGVAWLALTTGAPVVPVGLIGTERLQPVGSKAPTFARVTVAFGEPIDVASFGPATSGKARREATDAIMAAIQRLSGQTEAGVYNEAPADADTL</sequence>
<evidence type="ECO:0000256" key="1">
    <source>
        <dbReference type="ARBA" id="ARBA00022679"/>
    </source>
</evidence>
<dbReference type="Pfam" id="PF01553">
    <property type="entry name" value="Acyltransferase"/>
    <property type="match status" value="1"/>
</dbReference>
<dbReference type="GO" id="GO:0005886">
    <property type="term" value="C:plasma membrane"/>
    <property type="evidence" value="ECO:0007669"/>
    <property type="project" value="TreeGrafter"/>
</dbReference>
<dbReference type="OrthoDB" id="9808424at2"/>
<keyword evidence="3" id="KW-1133">Transmembrane helix</keyword>
<dbReference type="SMART" id="SM00563">
    <property type="entry name" value="PlsC"/>
    <property type="match status" value="1"/>
</dbReference>
<feature type="transmembrane region" description="Helical" evidence="3">
    <location>
        <begin position="12"/>
        <end position="32"/>
    </location>
</feature>
<reference evidence="5 6" key="1">
    <citation type="submission" date="2019-07" db="EMBL/GenBank/DDBJ databases">
        <title>Full genome sequence of Humibacter sp. WJ7-1.</title>
        <authorList>
            <person name="Im W.-T."/>
        </authorList>
    </citation>
    <scope>NUCLEOTIDE SEQUENCE [LARGE SCALE GENOMIC DNA]</scope>
    <source>
        <strain evidence="5 6">WJ7-1</strain>
    </source>
</reference>
<evidence type="ECO:0000256" key="3">
    <source>
        <dbReference type="SAM" id="Phobius"/>
    </source>
</evidence>
<dbReference type="RefSeq" id="WP_146323016.1">
    <property type="nucleotide sequence ID" value="NZ_CP042305.1"/>
</dbReference>
<dbReference type="GO" id="GO:0006654">
    <property type="term" value="P:phosphatidic acid biosynthetic process"/>
    <property type="evidence" value="ECO:0007669"/>
    <property type="project" value="TreeGrafter"/>
</dbReference>